<dbReference type="EMBL" id="JBHSKX010000001">
    <property type="protein sequence ID" value="MFC5367044.1"/>
    <property type="molecule type" value="Genomic_DNA"/>
</dbReference>
<reference evidence="2 3" key="1">
    <citation type="journal article" date="2019" name="Int. J. Syst. Evol. Microbiol.">
        <title>The Global Catalogue of Microorganisms (GCM) 10K type strain sequencing project: providing services to taxonomists for standard genome sequencing and annotation.</title>
        <authorList>
            <consortium name="The Broad Institute Genomics Platform"/>
            <consortium name="The Broad Institute Genome Sequencing Center for Infectious Disease"/>
            <person name="Wu L."/>
            <person name="Ma J."/>
        </authorList>
    </citation>
    <scope>NUCLEOTIDE SEQUENCE [LARGE SCALE GENOMIC DNA]</scope>
    <source>
        <strain evidence="2 3">CGMCC 1.12237</strain>
    </source>
</reference>
<proteinExistence type="predicted"/>
<feature type="region of interest" description="Disordered" evidence="1">
    <location>
        <begin position="687"/>
        <end position="712"/>
    </location>
</feature>
<sequence>MRLADDRRGRVPFALVGVLLLLGSTTFAVTLSTQQTPAAPDEDVQTAMERAEASAGGAVREATDAAARDAARNPVLDPADTPAGRVLNDSTAFRDALRLRIYHAVRDRFTAVESRSGDVVASPSLPPTPNASALRRAKGRVQIAGVQNGTALRVTVENVSITAREQSRGSSTSGAGIGADESTDRPEQTDTSGPIVGEEDETITLTVETPALALHERTERFEERLNTGALEGSGLGRRLTAELYVITWARGYAQYGGLPIQNVLGNHHVEVATNGGIVREQRAVFGRADPDAKAGTTRLALHAGHEDLAVLTGGSKVPSARLALKERRKIHDGGKSLPGYDRAAGTPRATDSISVGVNRTADVALVGLTTESNEQRDTVATTTDAENRSLDTVLADAYEPRVRLVTATREIEDGDEPAPDAPGSDWDLVGSDTERSTSVRQTARAPDPTVPDGSHRLGTFDRVVVERHHVTREWRRGNETQTTRASWTDRTAVGVAVVGDHLPAEVPDQRVNPIHETGGALDGPNLRGVPAAASDALVDSQGGPDRVAERVVTGELDSRQTRVAGDRPPELARWVRADLVRLRNRVANVSVTVRRGKVATARANPPARLAERIRDRRTDLLSVPPRRYDGIADVALVAARAAYLDRVVARLEARAERTETTNGKVGEALANTGAPARDSLGEFLRSSRTRTTPERQQLAEGPGTPVTVVPDGSPAVLTVVGVTREHVPEVAPGHTYEPMAARTTNVFTVPSGEIADGVISSVAGKQGHVSVGTAGKRLQQANGTLRHADDPEFRVHRNSLRRTLSERISQAETRAREVLGQETDLSASARRRAVSRGVARWNTTGERAVALGDGSLATAVAAAAVDAGATEGPDAPSSQAVESRLEVALSAPEFQRAVAVPVGDVKPIDRYAEQVARELVKEGMKRGVSNATELARERWTDDVLGSVPAGLPVAPVPGYWYATINVWDVRVRGQYARFTVRARTGGPTDPDAAVAYSRDGEAVRFDTDEDGTRERLGWNDPVDFEQRTAVVIAVPPNGNGVGDVDGNADERSPGWPTPGCRAQNCLAEGNASRSRFDGRGLAESALGGRGEQLF</sequence>
<dbReference type="Pfam" id="PF23957">
    <property type="entry name" value="DUF7286"/>
    <property type="match status" value="1"/>
</dbReference>
<evidence type="ECO:0000256" key="1">
    <source>
        <dbReference type="SAM" id="MobiDB-lite"/>
    </source>
</evidence>
<dbReference type="Proteomes" id="UP001596201">
    <property type="component" value="Unassembled WGS sequence"/>
</dbReference>
<feature type="region of interest" description="Disordered" evidence="1">
    <location>
        <begin position="408"/>
        <end position="456"/>
    </location>
</feature>
<feature type="compositionally biased region" description="Low complexity" evidence="1">
    <location>
        <begin position="1036"/>
        <end position="1045"/>
    </location>
</feature>
<evidence type="ECO:0008006" key="4">
    <source>
        <dbReference type="Google" id="ProtNLM"/>
    </source>
</evidence>
<feature type="compositionally biased region" description="Polar residues" evidence="1">
    <location>
        <begin position="163"/>
        <end position="174"/>
    </location>
</feature>
<feature type="region of interest" description="Disordered" evidence="1">
    <location>
        <begin position="1036"/>
        <end position="1057"/>
    </location>
</feature>
<gene>
    <name evidence="2" type="ORF">ACFPJ5_08830</name>
</gene>
<dbReference type="RefSeq" id="WP_227231553.1">
    <property type="nucleotide sequence ID" value="NZ_JAJCVJ010000004.1"/>
</dbReference>
<dbReference type="InterPro" id="IPR055710">
    <property type="entry name" value="DUF7286"/>
</dbReference>
<evidence type="ECO:0000313" key="2">
    <source>
        <dbReference type="EMBL" id="MFC5367044.1"/>
    </source>
</evidence>
<evidence type="ECO:0000313" key="3">
    <source>
        <dbReference type="Proteomes" id="UP001596201"/>
    </source>
</evidence>
<protein>
    <recommendedName>
        <fullName evidence="4">Peptidoglycan binding domain-containing protein</fullName>
    </recommendedName>
</protein>
<name>A0ABD5RAR0_9EURY</name>
<organism evidence="2 3">
    <name type="scientific">Salinirubrum litoreum</name>
    <dbReference type="NCBI Taxonomy" id="1126234"/>
    <lineage>
        <taxon>Archaea</taxon>
        <taxon>Methanobacteriati</taxon>
        <taxon>Methanobacteriota</taxon>
        <taxon>Stenosarchaea group</taxon>
        <taxon>Halobacteria</taxon>
        <taxon>Halobacteriales</taxon>
        <taxon>Haloferacaceae</taxon>
        <taxon>Salinirubrum</taxon>
    </lineage>
</organism>
<accession>A0ABD5RAR0</accession>
<comment type="caution">
    <text evidence="2">The sequence shown here is derived from an EMBL/GenBank/DDBJ whole genome shotgun (WGS) entry which is preliminary data.</text>
</comment>
<keyword evidence="3" id="KW-1185">Reference proteome</keyword>
<dbReference type="AlphaFoldDB" id="A0ABD5RAR0"/>
<feature type="region of interest" description="Disordered" evidence="1">
    <location>
        <begin position="163"/>
        <end position="200"/>
    </location>
</feature>